<dbReference type="Proteomes" id="UP000500938">
    <property type="component" value="Chromosome"/>
</dbReference>
<dbReference type="PROSITE" id="PS50801">
    <property type="entry name" value="STAS"/>
    <property type="match status" value="1"/>
</dbReference>
<dbReference type="EMBL" id="CP053085">
    <property type="protein sequence ID" value="QJR34904.1"/>
    <property type="molecule type" value="Genomic_DNA"/>
</dbReference>
<protein>
    <recommendedName>
        <fullName evidence="2">Anti-sigma factor antagonist</fullName>
    </recommendedName>
</protein>
<comment type="similarity">
    <text evidence="1 2">Belongs to the anti-sigma-factor antagonist family.</text>
</comment>
<dbReference type="RefSeq" id="WP_171224331.1">
    <property type="nucleotide sequence ID" value="NZ_CP053085.1"/>
</dbReference>
<dbReference type="Gene3D" id="3.30.750.24">
    <property type="entry name" value="STAS domain"/>
    <property type="match status" value="1"/>
</dbReference>
<dbReference type="InterPro" id="IPR036513">
    <property type="entry name" value="STAS_dom_sf"/>
</dbReference>
<dbReference type="KEGG" id="ggr:HKW67_04925"/>
<dbReference type="NCBIfam" id="TIGR00377">
    <property type="entry name" value="ant_ant_sig"/>
    <property type="match status" value="1"/>
</dbReference>
<evidence type="ECO:0000259" key="3">
    <source>
        <dbReference type="PROSITE" id="PS50801"/>
    </source>
</evidence>
<sequence length="110" mass="12111">MSFILDRNDDVLLVDVEGQLVVTNRQEFKQAILDAVEQGARTVVIDFARSGYIDSSGLGALVSLSKRVRDAGGDLRLAGLNEDLRTLFELTRLDQLFPLYATRADALAAR</sequence>
<evidence type="ECO:0000313" key="5">
    <source>
        <dbReference type="Proteomes" id="UP000500938"/>
    </source>
</evidence>
<dbReference type="Pfam" id="PF01740">
    <property type="entry name" value="STAS"/>
    <property type="match status" value="1"/>
</dbReference>
<accession>A0A6M4IIH9</accession>
<name>A0A6M4IIH9_9BACT</name>
<organism evidence="4 5">
    <name type="scientific">Gemmatimonas groenlandica</name>
    <dbReference type="NCBI Taxonomy" id="2732249"/>
    <lineage>
        <taxon>Bacteria</taxon>
        <taxon>Pseudomonadati</taxon>
        <taxon>Gemmatimonadota</taxon>
        <taxon>Gemmatimonadia</taxon>
        <taxon>Gemmatimonadales</taxon>
        <taxon>Gemmatimonadaceae</taxon>
        <taxon>Gemmatimonas</taxon>
    </lineage>
</organism>
<dbReference type="InterPro" id="IPR003658">
    <property type="entry name" value="Anti-sigma_ant"/>
</dbReference>
<dbReference type="AlphaFoldDB" id="A0A6M4IIH9"/>
<gene>
    <name evidence="4" type="ORF">HKW67_04925</name>
</gene>
<evidence type="ECO:0000256" key="2">
    <source>
        <dbReference type="RuleBase" id="RU003749"/>
    </source>
</evidence>
<dbReference type="CDD" id="cd07043">
    <property type="entry name" value="STAS_anti-anti-sigma_factors"/>
    <property type="match status" value="1"/>
</dbReference>
<proteinExistence type="inferred from homology"/>
<evidence type="ECO:0000256" key="1">
    <source>
        <dbReference type="ARBA" id="ARBA00009013"/>
    </source>
</evidence>
<feature type="domain" description="STAS" evidence="3">
    <location>
        <begin position="1"/>
        <end position="110"/>
    </location>
</feature>
<dbReference type="SUPFAM" id="SSF52091">
    <property type="entry name" value="SpoIIaa-like"/>
    <property type="match status" value="1"/>
</dbReference>
<dbReference type="PANTHER" id="PTHR33495">
    <property type="entry name" value="ANTI-SIGMA FACTOR ANTAGONIST TM_1081-RELATED-RELATED"/>
    <property type="match status" value="1"/>
</dbReference>
<dbReference type="InterPro" id="IPR002645">
    <property type="entry name" value="STAS_dom"/>
</dbReference>
<dbReference type="PANTHER" id="PTHR33495:SF2">
    <property type="entry name" value="ANTI-SIGMA FACTOR ANTAGONIST TM_1081-RELATED"/>
    <property type="match status" value="1"/>
</dbReference>
<keyword evidence="5" id="KW-1185">Reference proteome</keyword>
<evidence type="ECO:0000313" key="4">
    <source>
        <dbReference type="EMBL" id="QJR34904.1"/>
    </source>
</evidence>
<reference evidence="4 5" key="1">
    <citation type="submission" date="2020-05" db="EMBL/GenBank/DDBJ databases">
        <title>Complete genome sequence of Gemmatimonas greenlandica TET16.</title>
        <authorList>
            <person name="Zeng Y."/>
        </authorList>
    </citation>
    <scope>NUCLEOTIDE SEQUENCE [LARGE SCALE GENOMIC DNA]</scope>
    <source>
        <strain evidence="4 5">TET16</strain>
    </source>
</reference>
<dbReference type="GO" id="GO:0043856">
    <property type="term" value="F:anti-sigma factor antagonist activity"/>
    <property type="evidence" value="ECO:0007669"/>
    <property type="project" value="InterPro"/>
</dbReference>